<evidence type="ECO:0000259" key="1">
    <source>
        <dbReference type="Pfam" id="PF16862"/>
    </source>
</evidence>
<name>A0A9P5NTT1_GYMJU</name>
<proteinExistence type="predicted"/>
<dbReference type="InterPro" id="IPR031728">
    <property type="entry name" value="GlcAase_C"/>
</dbReference>
<feature type="domain" description="Beta-glucuronidase C-terminal" evidence="1">
    <location>
        <begin position="381"/>
        <end position="449"/>
    </location>
</feature>
<dbReference type="InterPro" id="IPR017853">
    <property type="entry name" value="GH"/>
</dbReference>
<dbReference type="OrthoDB" id="2796951at2759"/>
<sequence>MVGTKLESLISKERACCHSHVTVELGLYRPEIQIEKGKCRLRLDARRVCRLFSIEQDCWTDWAGSMSQNRICANSEDHTNFSPDVQFSQASFPLPSVTVPYPEATEIVVGDTYYQTIPVILGLNLGQDNLTATYLGAQSIVNAFSTTVIKSAGITLGGIEIGNEADLYFGVRPGTYTSTEYVNEWKAFATNVTEAIRLSSSTAKSWGASFAGSSHSPSGFSPIFNKGILSSGPSSLISTWILEVLIYNTDPVAFISISQHHYSGSYSVLAAAIRSSPSQFTPDIIATHSRGLDYVLGETNSYACHALDYLLYVTQLGITLVFFHHGIGFKCNLIQPVTLTRSILDGTTLTTPLAPHIQPQYYAAIIAAEPLLTIDNPRISGYAFYESDVLARVMLINSQEYLSINATRTSIHISLNLTGLATIPSSVTVKRLFIPAYMGGQTYETSDARVLDIQDTEVVMLSF</sequence>
<protein>
    <recommendedName>
        <fullName evidence="1">Beta-glucuronidase C-terminal domain-containing protein</fullName>
    </recommendedName>
</protein>
<comment type="caution">
    <text evidence="2">The sequence shown here is derived from an EMBL/GenBank/DDBJ whole genome shotgun (WGS) entry which is preliminary data.</text>
</comment>
<reference evidence="2" key="1">
    <citation type="submission" date="2020-11" db="EMBL/GenBank/DDBJ databases">
        <authorList>
            <consortium name="DOE Joint Genome Institute"/>
            <person name="Ahrendt S."/>
            <person name="Riley R."/>
            <person name="Andreopoulos W."/>
            <person name="LaButti K."/>
            <person name="Pangilinan J."/>
            <person name="Ruiz-duenas F.J."/>
            <person name="Barrasa J.M."/>
            <person name="Sanchez-Garcia M."/>
            <person name="Camarero S."/>
            <person name="Miyauchi S."/>
            <person name="Serrano A."/>
            <person name="Linde D."/>
            <person name="Babiker R."/>
            <person name="Drula E."/>
            <person name="Ayuso-Fernandez I."/>
            <person name="Pacheco R."/>
            <person name="Padilla G."/>
            <person name="Ferreira P."/>
            <person name="Barriuso J."/>
            <person name="Kellner H."/>
            <person name="Castanera R."/>
            <person name="Alfaro M."/>
            <person name="Ramirez L."/>
            <person name="Pisabarro A.G."/>
            <person name="Kuo A."/>
            <person name="Tritt A."/>
            <person name="Lipzen A."/>
            <person name="He G."/>
            <person name="Yan M."/>
            <person name="Ng V."/>
            <person name="Cullen D."/>
            <person name="Martin F."/>
            <person name="Rosso M.-N."/>
            <person name="Henrissat B."/>
            <person name="Hibbett D."/>
            <person name="Martinez A.T."/>
            <person name="Grigoriev I.V."/>
        </authorList>
    </citation>
    <scope>NUCLEOTIDE SEQUENCE</scope>
    <source>
        <strain evidence="2">AH 44721</strain>
    </source>
</reference>
<dbReference type="EMBL" id="JADNYJ010000024">
    <property type="protein sequence ID" value="KAF8905059.1"/>
    <property type="molecule type" value="Genomic_DNA"/>
</dbReference>
<evidence type="ECO:0000313" key="2">
    <source>
        <dbReference type="EMBL" id="KAF8905059.1"/>
    </source>
</evidence>
<dbReference type="PANTHER" id="PTHR36183">
    <property type="entry name" value="BETA-GLUCURONIDASE"/>
    <property type="match status" value="1"/>
</dbReference>
<dbReference type="Gene3D" id="3.20.20.80">
    <property type="entry name" value="Glycosidases"/>
    <property type="match status" value="1"/>
</dbReference>
<organism evidence="2 3">
    <name type="scientific">Gymnopilus junonius</name>
    <name type="common">Spectacular rustgill mushroom</name>
    <name type="synonym">Gymnopilus spectabilis subsp. junonius</name>
    <dbReference type="NCBI Taxonomy" id="109634"/>
    <lineage>
        <taxon>Eukaryota</taxon>
        <taxon>Fungi</taxon>
        <taxon>Dikarya</taxon>
        <taxon>Basidiomycota</taxon>
        <taxon>Agaricomycotina</taxon>
        <taxon>Agaricomycetes</taxon>
        <taxon>Agaricomycetidae</taxon>
        <taxon>Agaricales</taxon>
        <taxon>Agaricineae</taxon>
        <taxon>Hymenogastraceae</taxon>
        <taxon>Gymnopilus</taxon>
    </lineage>
</organism>
<dbReference type="Proteomes" id="UP000724874">
    <property type="component" value="Unassembled WGS sequence"/>
</dbReference>
<dbReference type="AlphaFoldDB" id="A0A9P5NTT1"/>
<dbReference type="InterPro" id="IPR052974">
    <property type="entry name" value="GH79_Enzymes"/>
</dbReference>
<accession>A0A9P5NTT1</accession>
<dbReference type="Pfam" id="PF16862">
    <property type="entry name" value="Glyco_hydro_79C"/>
    <property type="match status" value="1"/>
</dbReference>
<keyword evidence="3" id="KW-1185">Reference proteome</keyword>
<evidence type="ECO:0000313" key="3">
    <source>
        <dbReference type="Proteomes" id="UP000724874"/>
    </source>
</evidence>
<gene>
    <name evidence="2" type="ORF">CPB84DRAFT_1814293</name>
</gene>
<dbReference type="PANTHER" id="PTHR36183:SF2">
    <property type="entry name" value="BETA-GLUCURONIDASE C-TERMINAL DOMAIN-CONTAINING PROTEIN"/>
    <property type="match status" value="1"/>
</dbReference>
<dbReference type="SUPFAM" id="SSF51445">
    <property type="entry name" value="(Trans)glycosidases"/>
    <property type="match status" value="1"/>
</dbReference>